<dbReference type="PANTHER" id="PTHR45431:SF3">
    <property type="entry name" value="RHODANESE-LIKE DOMAIN-CONTAINING PROTEIN 15, CHLOROPLASTIC"/>
    <property type="match status" value="1"/>
</dbReference>
<evidence type="ECO:0000259" key="2">
    <source>
        <dbReference type="PROSITE" id="PS50206"/>
    </source>
</evidence>
<comment type="caution">
    <text evidence="3">The sequence shown here is derived from an EMBL/GenBank/DDBJ whole genome shotgun (WGS) entry which is preliminary data.</text>
</comment>
<sequence length="132" mass="14853">MKTPFLFFVTLLFSVGAWAQENQEKRSNPPKAPETILKEVKAGQAYLVDVRTPEEYREGHLNYAQNIDFRAADFKQQISRLDKNKPVYLYCRSGNRSGKAVDTLQTLGFKAPYNIGGFVDLKTAGLPADPQP</sequence>
<evidence type="ECO:0000313" key="3">
    <source>
        <dbReference type="EMBL" id="MFD1142190.1"/>
    </source>
</evidence>
<protein>
    <submittedName>
        <fullName evidence="3">Rhodanese-like domain-containing protein</fullName>
    </submittedName>
</protein>
<dbReference type="EMBL" id="JBHTLP010000008">
    <property type="protein sequence ID" value="MFD1142190.1"/>
    <property type="molecule type" value="Genomic_DNA"/>
</dbReference>
<evidence type="ECO:0000313" key="4">
    <source>
        <dbReference type="Proteomes" id="UP001597116"/>
    </source>
</evidence>
<feature type="domain" description="Rhodanese" evidence="2">
    <location>
        <begin position="41"/>
        <end position="130"/>
    </location>
</feature>
<dbReference type="InterPro" id="IPR001763">
    <property type="entry name" value="Rhodanese-like_dom"/>
</dbReference>
<proteinExistence type="predicted"/>
<accession>A0ABW3QMJ5</accession>
<dbReference type="PANTHER" id="PTHR45431">
    <property type="entry name" value="RHODANESE-LIKE DOMAIN-CONTAINING PROTEIN 15, CHLOROPLASTIC"/>
    <property type="match status" value="1"/>
</dbReference>
<organism evidence="3 4">
    <name type="scientific">Larkinella insperata</name>
    <dbReference type="NCBI Taxonomy" id="332158"/>
    <lineage>
        <taxon>Bacteria</taxon>
        <taxon>Pseudomonadati</taxon>
        <taxon>Bacteroidota</taxon>
        <taxon>Cytophagia</taxon>
        <taxon>Cytophagales</taxon>
        <taxon>Spirosomataceae</taxon>
        <taxon>Larkinella</taxon>
    </lineage>
</organism>
<dbReference type="RefSeq" id="WP_265992689.1">
    <property type="nucleotide sequence ID" value="NZ_CP110973.1"/>
</dbReference>
<gene>
    <name evidence="3" type="ORF">ACFQ4C_13775</name>
</gene>
<dbReference type="Pfam" id="PF00581">
    <property type="entry name" value="Rhodanese"/>
    <property type="match status" value="1"/>
</dbReference>
<dbReference type="CDD" id="cd00158">
    <property type="entry name" value="RHOD"/>
    <property type="match status" value="1"/>
</dbReference>
<keyword evidence="1" id="KW-0732">Signal</keyword>
<dbReference type="SMART" id="SM00450">
    <property type="entry name" value="RHOD"/>
    <property type="match status" value="1"/>
</dbReference>
<dbReference type="Gene3D" id="3.40.250.10">
    <property type="entry name" value="Rhodanese-like domain"/>
    <property type="match status" value="1"/>
</dbReference>
<evidence type="ECO:0000256" key="1">
    <source>
        <dbReference type="SAM" id="SignalP"/>
    </source>
</evidence>
<dbReference type="PROSITE" id="PS50206">
    <property type="entry name" value="RHODANESE_3"/>
    <property type="match status" value="1"/>
</dbReference>
<dbReference type="InterPro" id="IPR052367">
    <property type="entry name" value="Thiosulfate_ST/Rhodanese-like"/>
</dbReference>
<reference evidence="4" key="1">
    <citation type="journal article" date="2019" name="Int. J. Syst. Evol. Microbiol.">
        <title>The Global Catalogue of Microorganisms (GCM) 10K type strain sequencing project: providing services to taxonomists for standard genome sequencing and annotation.</title>
        <authorList>
            <consortium name="The Broad Institute Genomics Platform"/>
            <consortium name="The Broad Institute Genome Sequencing Center for Infectious Disease"/>
            <person name="Wu L."/>
            <person name="Ma J."/>
        </authorList>
    </citation>
    <scope>NUCLEOTIDE SEQUENCE [LARGE SCALE GENOMIC DNA]</scope>
    <source>
        <strain evidence="4">CCUG 55608</strain>
    </source>
</reference>
<name>A0ABW3QMJ5_9BACT</name>
<dbReference type="InterPro" id="IPR036873">
    <property type="entry name" value="Rhodanese-like_dom_sf"/>
</dbReference>
<feature type="chain" id="PRO_5046165199" evidence="1">
    <location>
        <begin position="20"/>
        <end position="132"/>
    </location>
</feature>
<dbReference type="Proteomes" id="UP001597116">
    <property type="component" value="Unassembled WGS sequence"/>
</dbReference>
<keyword evidence="4" id="KW-1185">Reference proteome</keyword>
<feature type="signal peptide" evidence="1">
    <location>
        <begin position="1"/>
        <end position="19"/>
    </location>
</feature>
<dbReference type="SUPFAM" id="SSF52821">
    <property type="entry name" value="Rhodanese/Cell cycle control phosphatase"/>
    <property type="match status" value="1"/>
</dbReference>